<evidence type="ECO:0000313" key="4">
    <source>
        <dbReference type="EMBL" id="CEP18816.1"/>
    </source>
</evidence>
<feature type="compositionally biased region" description="Acidic residues" evidence="2">
    <location>
        <begin position="491"/>
        <end position="504"/>
    </location>
</feature>
<evidence type="ECO:0000259" key="3">
    <source>
        <dbReference type="Pfam" id="PF10193"/>
    </source>
</evidence>
<dbReference type="GO" id="GO:0051083">
    <property type="term" value="P:'de novo' cotranslational protein folding"/>
    <property type="evidence" value="ECO:0007669"/>
    <property type="project" value="TreeGrafter"/>
</dbReference>
<protein>
    <recommendedName>
        <fullName evidence="3">Telomere length regulation protein conserved domain-containing protein</fullName>
    </recommendedName>
</protein>
<dbReference type="GO" id="GO:0042162">
    <property type="term" value="F:telomeric DNA binding"/>
    <property type="evidence" value="ECO:0007669"/>
    <property type="project" value="TreeGrafter"/>
</dbReference>
<dbReference type="InterPro" id="IPR051970">
    <property type="entry name" value="TEL2_Regulation"/>
</dbReference>
<dbReference type="InterPro" id="IPR019337">
    <property type="entry name" value="Telomere_length_regulation_dom"/>
</dbReference>
<dbReference type="GO" id="GO:0051879">
    <property type="term" value="F:Hsp90 protein binding"/>
    <property type="evidence" value="ECO:0007669"/>
    <property type="project" value="TreeGrafter"/>
</dbReference>
<proteinExistence type="inferred from homology"/>
<dbReference type="GO" id="GO:0005829">
    <property type="term" value="C:cytosol"/>
    <property type="evidence" value="ECO:0007669"/>
    <property type="project" value="TreeGrafter"/>
</dbReference>
<sequence length="876" mass="98413">MSTIPIQIEQLEQLDKVATSPEAQLDRVIECLSLPIEWINEMPTQQALVTHPAWKQHVCHVFKEIVPQWTFAFNGSTHKHLLRNTLYSNSAADSVKVTMARTSLPILLECLSTTNQQDVSLETLEIYSASLKSLLKLIPLYGLFITIEDVRFFCSLICSIPGHLTNAFGIQSIQYSSDLEWHTDKKFYASLSRQCADNLTGKSVLFTQEMLGKVIRQGYKDIVIDSICSSSTRMDQHWASVFEQLEIIASPDQVFHPMLAYGRKISLLESNSTISLVARNIARLLFGTRANNTYQQRRQERIQGFLNTAIFKLGKSSWADDQLARLVVSIAVLAENEGDGAEKGKLAASAQSLVVKFAKRAIQTWSDPVFLQNGSSREKYYLTAVILSLIAYLSIQDIQVSIMMETGLLNSVSLYFSSGDVSIARIGAVMAEAVSSKIDKEKPLNTSLLNSEEKLYQLKNLVFLTDAFDAIVDSSPKAENGDLQDQHLDSTEEENDDEEEDELDPDKVLDIGNLLNDTDTENEENQEEYEPYLMEDESDDEGLKQQQASKKQHKKPVRFIRDLIRCLQDRNDPLKLEIGLNAAEQVIRRKAGAGTELSESSVELAKYIISFPETYEIENFQALQRNALVALMTAVPEAVCGFIIDEIYNRDSSDGQKQLILGSISLAVRELAGWSTAAVEEEPVVAANNDKSASRQIGTPLFVSKKTTIKEPKRFKNRLSGLAGPVFFFPLLVGWWEGTHGLLKYWIGNNALLTERFIMTLNIILHSSTNTPDKRKIVKEYFQFLSSMKYASISTHTASIRKAMLLGIDTILNTCYSGQEILLFQDYQRELYETKQWLEDLLDRADEPQLHDLTISITIRLSQIALTATSSLVTQG</sequence>
<comment type="similarity">
    <text evidence="1">Belongs to the TEL2 family.</text>
</comment>
<dbReference type="STRING" id="35722.A0A0B7NJP5"/>
<accession>A0A0B7NJP5</accession>
<feature type="region of interest" description="Disordered" evidence="2">
    <location>
        <begin position="475"/>
        <end position="554"/>
    </location>
</feature>
<dbReference type="Gene3D" id="1.25.40.720">
    <property type="entry name" value="Telomere length regulation protein 2, C-terminal domain"/>
    <property type="match status" value="2"/>
</dbReference>
<keyword evidence="5" id="KW-1185">Reference proteome</keyword>
<dbReference type="Proteomes" id="UP000054107">
    <property type="component" value="Unassembled WGS sequence"/>
</dbReference>
<feature type="domain" description="Telomere length regulation protein conserved" evidence="3">
    <location>
        <begin position="558"/>
        <end position="667"/>
    </location>
</feature>
<name>A0A0B7NJP5_9FUNG</name>
<evidence type="ECO:0000256" key="2">
    <source>
        <dbReference type="SAM" id="MobiDB-lite"/>
    </source>
</evidence>
<dbReference type="PANTHER" id="PTHR15830">
    <property type="entry name" value="TELOMERE LENGTH REGULATION PROTEIN TEL2 FAMILY MEMBER"/>
    <property type="match status" value="1"/>
</dbReference>
<dbReference type="PANTHER" id="PTHR15830:SF10">
    <property type="entry name" value="TELOMERE LENGTH REGULATION PROTEIN TEL2 HOMOLOG"/>
    <property type="match status" value="1"/>
</dbReference>
<dbReference type="Pfam" id="PF10193">
    <property type="entry name" value="Telomere_reg-2"/>
    <property type="match status" value="1"/>
</dbReference>
<dbReference type="InterPro" id="IPR038528">
    <property type="entry name" value="TEL2_C_sf"/>
</dbReference>
<reference evidence="4 5" key="1">
    <citation type="submission" date="2014-09" db="EMBL/GenBank/DDBJ databases">
        <authorList>
            <person name="Ellenberger Sabrina"/>
        </authorList>
    </citation>
    <scope>NUCLEOTIDE SEQUENCE [LARGE SCALE GENOMIC DNA]</scope>
    <source>
        <strain evidence="4 5">CBS 412.66</strain>
    </source>
</reference>
<gene>
    <name evidence="4" type="primary">PARPA_13124.1 scaffold 45923</name>
</gene>
<dbReference type="EMBL" id="LN733911">
    <property type="protein sequence ID" value="CEP18816.1"/>
    <property type="molecule type" value="Genomic_DNA"/>
</dbReference>
<evidence type="ECO:0000313" key="5">
    <source>
        <dbReference type="Proteomes" id="UP000054107"/>
    </source>
</evidence>
<dbReference type="OrthoDB" id="10258062at2759"/>
<dbReference type="AlphaFoldDB" id="A0A0B7NJP5"/>
<feature type="compositionally biased region" description="Acidic residues" evidence="2">
    <location>
        <begin position="518"/>
        <end position="540"/>
    </location>
</feature>
<organism evidence="4 5">
    <name type="scientific">Parasitella parasitica</name>
    <dbReference type="NCBI Taxonomy" id="35722"/>
    <lineage>
        <taxon>Eukaryota</taxon>
        <taxon>Fungi</taxon>
        <taxon>Fungi incertae sedis</taxon>
        <taxon>Mucoromycota</taxon>
        <taxon>Mucoromycotina</taxon>
        <taxon>Mucoromycetes</taxon>
        <taxon>Mucorales</taxon>
        <taxon>Mucorineae</taxon>
        <taxon>Mucoraceae</taxon>
        <taxon>Parasitella</taxon>
    </lineage>
</organism>
<evidence type="ECO:0000256" key="1">
    <source>
        <dbReference type="ARBA" id="ARBA00006133"/>
    </source>
</evidence>